<dbReference type="KEGG" id="mpsy:CEK71_00850"/>
<dbReference type="RefSeq" id="WP_088617610.1">
    <property type="nucleotide sequence ID" value="NZ_CP022129.1"/>
</dbReference>
<dbReference type="Pfam" id="PF14487">
    <property type="entry name" value="DarT"/>
    <property type="match status" value="1"/>
</dbReference>
<evidence type="ECO:0000256" key="2">
    <source>
        <dbReference type="ARBA" id="ARBA00022676"/>
    </source>
</evidence>
<comment type="catalytic activity">
    <reaction evidence="6">
        <text>a thymidine in DNA + NAD(+) = an N-(ADP-alpha-D-ribosyl)-thymidine in DNA + nicotinamide + H(+)</text>
        <dbReference type="Rhea" id="RHEA:71651"/>
        <dbReference type="Rhea" id="RHEA-COMP:13556"/>
        <dbReference type="Rhea" id="RHEA-COMP:18051"/>
        <dbReference type="ChEBI" id="CHEBI:15378"/>
        <dbReference type="ChEBI" id="CHEBI:17154"/>
        <dbReference type="ChEBI" id="CHEBI:57540"/>
        <dbReference type="ChEBI" id="CHEBI:137386"/>
        <dbReference type="ChEBI" id="CHEBI:191199"/>
    </reaction>
</comment>
<dbReference type="GO" id="GO:0016779">
    <property type="term" value="F:nucleotidyltransferase activity"/>
    <property type="evidence" value="ECO:0007669"/>
    <property type="project" value="UniProtKB-UniRule"/>
</dbReference>
<evidence type="ECO:0000256" key="3">
    <source>
        <dbReference type="ARBA" id="ARBA00022679"/>
    </source>
</evidence>
<keyword evidence="3 6" id="KW-0808">Transferase</keyword>
<dbReference type="EMBL" id="CP022129">
    <property type="protein sequence ID" value="ASF44727.1"/>
    <property type="molecule type" value="Genomic_DNA"/>
</dbReference>
<evidence type="ECO:0000256" key="5">
    <source>
        <dbReference type="ARBA" id="ARBA00023125"/>
    </source>
</evidence>
<protein>
    <recommendedName>
        <fullName evidence="7">DarT domain-containing protein</fullName>
    </recommendedName>
</protein>
<accession>A0A1Z4BTU6</accession>
<evidence type="ECO:0000256" key="4">
    <source>
        <dbReference type="ARBA" id="ARBA00022695"/>
    </source>
</evidence>
<comment type="similarity">
    <text evidence="6">Belongs to the DarT ADP-ribosyltransferase family.</text>
</comment>
<reference evidence="8 9" key="1">
    <citation type="submission" date="2017-06" db="EMBL/GenBank/DDBJ databases">
        <title>Genome Sequencing of the methanotroph Methylovulum psychrotolerants str. HV10-M2 isolated from a high-altitude environment.</title>
        <authorList>
            <person name="Mateos-Rivera A."/>
        </authorList>
    </citation>
    <scope>NUCLEOTIDE SEQUENCE [LARGE SCALE GENOMIC DNA]</scope>
    <source>
        <strain evidence="8 9">HV10_M2</strain>
    </source>
</reference>
<evidence type="ECO:0000313" key="8">
    <source>
        <dbReference type="EMBL" id="ASF44727.1"/>
    </source>
</evidence>
<evidence type="ECO:0000256" key="1">
    <source>
        <dbReference type="ARBA" id="ARBA00022649"/>
    </source>
</evidence>
<dbReference type="GO" id="GO:0003677">
    <property type="term" value="F:DNA binding"/>
    <property type="evidence" value="ECO:0007669"/>
    <property type="project" value="UniProtKB-UniRule"/>
</dbReference>
<evidence type="ECO:0000313" key="9">
    <source>
        <dbReference type="Proteomes" id="UP000197019"/>
    </source>
</evidence>
<organism evidence="8 9">
    <name type="scientific">Methylovulum psychrotolerans</name>
    <dbReference type="NCBI Taxonomy" id="1704499"/>
    <lineage>
        <taxon>Bacteria</taxon>
        <taxon>Pseudomonadati</taxon>
        <taxon>Pseudomonadota</taxon>
        <taxon>Gammaproteobacteria</taxon>
        <taxon>Methylococcales</taxon>
        <taxon>Methylococcaceae</taxon>
        <taxon>Methylovulum</taxon>
    </lineage>
</organism>
<keyword evidence="4 6" id="KW-0548">Nucleotidyltransferase</keyword>
<dbReference type="Proteomes" id="UP000197019">
    <property type="component" value="Chromosome"/>
</dbReference>
<feature type="active site" evidence="6">
    <location>
        <position position="176"/>
    </location>
</feature>
<dbReference type="AlphaFoldDB" id="A0A1Z4BTU6"/>
<keyword evidence="5 6" id="KW-0238">DNA-binding</keyword>
<keyword evidence="2 6" id="KW-0328">Glycosyltransferase</keyword>
<dbReference type="PROSITE" id="PS52018">
    <property type="entry name" value="DART"/>
    <property type="match status" value="1"/>
</dbReference>
<keyword evidence="9" id="KW-1185">Reference proteome</keyword>
<dbReference type="GO" id="GO:0016757">
    <property type="term" value="F:glycosyltransferase activity"/>
    <property type="evidence" value="ECO:0007669"/>
    <property type="project" value="UniProtKB-UniRule"/>
</dbReference>
<dbReference type="OrthoDB" id="9813972at2"/>
<evidence type="ECO:0000259" key="7">
    <source>
        <dbReference type="PROSITE" id="PS52018"/>
    </source>
</evidence>
<feature type="binding site" evidence="6">
    <location>
        <begin position="10"/>
        <end position="12"/>
    </location>
    <ligand>
        <name>NAD(+)</name>
        <dbReference type="ChEBI" id="CHEBI:57540"/>
    </ligand>
</feature>
<gene>
    <name evidence="8" type="ORF">CEK71_00850</name>
</gene>
<comment type="caution">
    <text evidence="6">Lacks conserved residue(s) required for the propagation of feature annotation.</text>
</comment>
<feature type="binding site" evidence="6">
    <location>
        <position position="51"/>
    </location>
    <ligand>
        <name>NAD(+)</name>
        <dbReference type="ChEBI" id="CHEBI:57540"/>
    </ligand>
</feature>
<keyword evidence="1 6" id="KW-1277">Toxin-antitoxin system</keyword>
<name>A0A1Z4BTU6_9GAMM</name>
<dbReference type="InterPro" id="IPR029494">
    <property type="entry name" value="DarT"/>
</dbReference>
<feature type="domain" description="DarT" evidence="7">
    <location>
        <begin position="6"/>
        <end position="223"/>
    </location>
</feature>
<sequence length="223" mass="24910">MMPTPVRLFHITAIDNLAAICRQGALVSKNALCAKRLAYQNIAHLGAQTTRSVKPVPNPPGGSVHDYVPFYFAPRSPMLSALHNGNVAGCLYKQDDILHFETTVERATASNSAFVFYDRNATKPYSLAFTDLAELATQVAWDLLTEAPRLDGFCKYFFDNPTAEKYLGRMERRQAEFLLKHRVHLSVMTRIGVANKVKADVVRNILAETGVALSVEVKTDWYF</sequence>
<proteinExistence type="inferred from homology"/>
<feature type="active site" description="Proton acceptor" evidence="6">
    <location>
        <position position="51"/>
    </location>
</feature>
<evidence type="ECO:0000256" key="6">
    <source>
        <dbReference type="PROSITE-ProRule" id="PRU01362"/>
    </source>
</evidence>